<dbReference type="OrthoDB" id="1612940at2759"/>
<gene>
    <name evidence="7" type="ORF">ISN44_As08g004940</name>
</gene>
<comment type="caution">
    <text evidence="7">The sequence shown here is derived from an EMBL/GenBank/DDBJ whole genome shotgun (WGS) entry which is preliminary data.</text>
</comment>
<dbReference type="GO" id="GO:0050832">
    <property type="term" value="P:defense response to fungus"/>
    <property type="evidence" value="ECO:0007669"/>
    <property type="project" value="UniProtKB-KW"/>
</dbReference>
<keyword evidence="6" id="KW-0732">Signal</keyword>
<evidence type="ECO:0000256" key="3">
    <source>
        <dbReference type="ARBA" id="ARBA00022577"/>
    </source>
</evidence>
<evidence type="ECO:0000256" key="1">
    <source>
        <dbReference type="ARBA" id="ARBA00006722"/>
    </source>
</evidence>
<dbReference type="Proteomes" id="UP000694251">
    <property type="component" value="Chromosome 8"/>
</dbReference>
<reference evidence="7 8" key="1">
    <citation type="submission" date="2020-12" db="EMBL/GenBank/DDBJ databases">
        <title>Concerted genomic and epigenomic changes stabilize Arabidopsis allopolyploids.</title>
        <authorList>
            <person name="Chen Z."/>
        </authorList>
    </citation>
    <scope>NUCLEOTIDE SEQUENCE [LARGE SCALE GENOMIC DNA]</scope>
    <source>
        <strain evidence="7">As9502</strain>
        <tissue evidence="7">Leaf</tissue>
    </source>
</reference>
<organism evidence="7 8">
    <name type="scientific">Arabidopsis suecica</name>
    <name type="common">Swedish thale-cress</name>
    <name type="synonym">Cardaminopsis suecica</name>
    <dbReference type="NCBI Taxonomy" id="45249"/>
    <lineage>
        <taxon>Eukaryota</taxon>
        <taxon>Viridiplantae</taxon>
        <taxon>Streptophyta</taxon>
        <taxon>Embryophyta</taxon>
        <taxon>Tracheophyta</taxon>
        <taxon>Spermatophyta</taxon>
        <taxon>Magnoliopsida</taxon>
        <taxon>eudicotyledons</taxon>
        <taxon>Gunneridae</taxon>
        <taxon>Pentapetalae</taxon>
        <taxon>rosids</taxon>
        <taxon>malvids</taxon>
        <taxon>Brassicales</taxon>
        <taxon>Brassicaceae</taxon>
        <taxon>Camelineae</taxon>
        <taxon>Arabidopsis</taxon>
    </lineage>
</organism>
<accession>A0A8T2B565</accession>
<evidence type="ECO:0000256" key="5">
    <source>
        <dbReference type="ARBA" id="ARBA00023157"/>
    </source>
</evidence>
<feature type="chain" id="PRO_5035883297" evidence="6">
    <location>
        <begin position="22"/>
        <end position="76"/>
    </location>
</feature>
<dbReference type="GO" id="GO:0031640">
    <property type="term" value="P:killing of cells of another organism"/>
    <property type="evidence" value="ECO:0007669"/>
    <property type="project" value="UniProtKB-KW"/>
</dbReference>
<dbReference type="EMBL" id="JAEFBJ010000008">
    <property type="protein sequence ID" value="KAG7580722.1"/>
    <property type="molecule type" value="Genomic_DNA"/>
</dbReference>
<dbReference type="Pfam" id="PF25052">
    <property type="entry name" value="AtDEF-like"/>
    <property type="match status" value="1"/>
</dbReference>
<evidence type="ECO:0000313" key="7">
    <source>
        <dbReference type="EMBL" id="KAG7580722.1"/>
    </source>
</evidence>
<sequence>MKNSSILFLLIVVFLISSSEGNKKMVGEAKKCDKTWNCQGEDKCREKCKTLYNGDGICDLYTAPLVPKQCFCHYDC</sequence>
<feature type="signal peptide" evidence="6">
    <location>
        <begin position="1"/>
        <end position="21"/>
    </location>
</feature>
<keyword evidence="5" id="KW-1015">Disulfide bond</keyword>
<dbReference type="InterPro" id="IPR010851">
    <property type="entry name" value="DEFL"/>
</dbReference>
<proteinExistence type="inferred from homology"/>
<dbReference type="AlphaFoldDB" id="A0A8T2B565"/>
<keyword evidence="4" id="KW-0611">Plant defense</keyword>
<dbReference type="PANTHER" id="PTHR33830:SF30">
    <property type="entry name" value="DEFENSIN-LIKE PROTEIN 184-RELATED"/>
    <property type="match status" value="1"/>
</dbReference>
<keyword evidence="8" id="KW-1185">Reference proteome</keyword>
<name>A0A8T2B565_ARASU</name>
<evidence type="ECO:0000256" key="2">
    <source>
        <dbReference type="ARBA" id="ARBA00022529"/>
    </source>
</evidence>
<evidence type="ECO:0000256" key="6">
    <source>
        <dbReference type="SAM" id="SignalP"/>
    </source>
</evidence>
<comment type="similarity">
    <text evidence="1">Belongs to the DEFL family.</text>
</comment>
<keyword evidence="2" id="KW-0929">Antimicrobial</keyword>
<evidence type="ECO:0000256" key="4">
    <source>
        <dbReference type="ARBA" id="ARBA00022821"/>
    </source>
</evidence>
<dbReference type="PANTHER" id="PTHR33830">
    <property type="entry name" value="DEFENSIN-LIKE PROTEIN 184-RELATED"/>
    <property type="match status" value="1"/>
</dbReference>
<protein>
    <submittedName>
        <fullName evidence="7">Uncharacterized protein</fullName>
    </submittedName>
</protein>
<evidence type="ECO:0000313" key="8">
    <source>
        <dbReference type="Proteomes" id="UP000694251"/>
    </source>
</evidence>
<keyword evidence="3" id="KW-0295">Fungicide</keyword>